<dbReference type="SUPFAM" id="SSF53098">
    <property type="entry name" value="Ribonuclease H-like"/>
    <property type="match status" value="1"/>
</dbReference>
<evidence type="ECO:0000256" key="16">
    <source>
        <dbReference type="ARBA" id="ARBA00023242"/>
    </source>
</evidence>
<evidence type="ECO:0000256" key="12">
    <source>
        <dbReference type="ARBA" id="ARBA00022839"/>
    </source>
</evidence>
<keyword evidence="9" id="KW-0540">Nuclease</keyword>
<comment type="subcellular location">
    <subcellularLocation>
        <location evidence="4">Cytoplasm</location>
    </subcellularLocation>
    <subcellularLocation>
        <location evidence="3">Nucleus</location>
    </subcellularLocation>
</comment>
<comment type="catalytic activity">
    <reaction evidence="1">
        <text>Exonucleolytic cleavage of poly(A) to 5'-AMP.</text>
        <dbReference type="EC" id="3.1.13.4"/>
    </reaction>
</comment>
<reference evidence="19 20" key="1">
    <citation type="submission" date="2022-03" db="EMBL/GenBank/DDBJ databases">
        <authorList>
            <person name="Macdonald S."/>
            <person name="Ahmed S."/>
            <person name="Newling K."/>
        </authorList>
    </citation>
    <scope>NUCLEOTIDE SEQUENCE [LARGE SCALE GENOMIC DNA]</scope>
</reference>
<evidence type="ECO:0000256" key="1">
    <source>
        <dbReference type="ARBA" id="ARBA00001663"/>
    </source>
</evidence>
<dbReference type="Gene3D" id="3.30.420.10">
    <property type="entry name" value="Ribonuclease H-like superfamily/Ribonuclease H"/>
    <property type="match status" value="1"/>
</dbReference>
<dbReference type="GO" id="GO:0004535">
    <property type="term" value="F:poly(A)-specific ribonuclease activity"/>
    <property type="evidence" value="ECO:0007669"/>
    <property type="project" value="UniProtKB-EC"/>
</dbReference>
<evidence type="ECO:0000313" key="19">
    <source>
        <dbReference type="EMBL" id="CAH8381331.1"/>
    </source>
</evidence>
<comment type="function">
    <text evidence="17">Ubiquitous transcription factor required for a diverse set of processes. It is a component of the CCR4 complex involved in the control of gene expression.</text>
</comment>
<keyword evidence="13" id="KW-0694">RNA-binding</keyword>
<dbReference type="Proteomes" id="UP001642260">
    <property type="component" value="Unassembled WGS sequence"/>
</dbReference>
<keyword evidence="8" id="KW-0963">Cytoplasm</keyword>
<evidence type="ECO:0000256" key="3">
    <source>
        <dbReference type="ARBA" id="ARBA00004123"/>
    </source>
</evidence>
<evidence type="ECO:0000256" key="9">
    <source>
        <dbReference type="ARBA" id="ARBA00022722"/>
    </source>
</evidence>
<comment type="caution">
    <text evidence="19">The sequence shown here is derived from an EMBL/GenBank/DDBJ whole genome shotgun (WGS) entry which is preliminary data.</text>
</comment>
<gene>
    <name evidence="19" type="ORF">ERUC_LOCUS33814</name>
</gene>
<evidence type="ECO:0000256" key="2">
    <source>
        <dbReference type="ARBA" id="ARBA00001968"/>
    </source>
</evidence>
<dbReference type="PANTHER" id="PTHR10797">
    <property type="entry name" value="CCR4-NOT TRANSCRIPTION COMPLEX SUBUNIT"/>
    <property type="match status" value="1"/>
</dbReference>
<keyword evidence="10" id="KW-0479">Metal-binding</keyword>
<dbReference type="GO" id="GO:0003723">
    <property type="term" value="F:RNA binding"/>
    <property type="evidence" value="ECO:0007669"/>
    <property type="project" value="UniProtKB-KW"/>
</dbReference>
<dbReference type="AlphaFoldDB" id="A0ABC8LD08"/>
<evidence type="ECO:0000256" key="10">
    <source>
        <dbReference type="ARBA" id="ARBA00022723"/>
    </source>
</evidence>
<dbReference type="GO" id="GO:0005737">
    <property type="term" value="C:cytoplasm"/>
    <property type="evidence" value="ECO:0007669"/>
    <property type="project" value="UniProtKB-SubCell"/>
</dbReference>
<dbReference type="InterPro" id="IPR006941">
    <property type="entry name" value="RNase_CAF1"/>
</dbReference>
<feature type="region of interest" description="Disordered" evidence="18">
    <location>
        <begin position="56"/>
        <end position="75"/>
    </location>
</feature>
<dbReference type="GO" id="GO:0046872">
    <property type="term" value="F:metal ion binding"/>
    <property type="evidence" value="ECO:0007669"/>
    <property type="project" value="UniProtKB-KW"/>
</dbReference>
<dbReference type="EC" id="3.1.13.4" evidence="7"/>
<evidence type="ECO:0000256" key="6">
    <source>
        <dbReference type="ARBA" id="ARBA00011757"/>
    </source>
</evidence>
<accession>A0ABC8LD08</accession>
<organism evidence="19 20">
    <name type="scientific">Eruca vesicaria subsp. sativa</name>
    <name type="common">Garden rocket</name>
    <name type="synonym">Eruca sativa</name>
    <dbReference type="NCBI Taxonomy" id="29727"/>
    <lineage>
        <taxon>Eukaryota</taxon>
        <taxon>Viridiplantae</taxon>
        <taxon>Streptophyta</taxon>
        <taxon>Embryophyta</taxon>
        <taxon>Tracheophyta</taxon>
        <taxon>Spermatophyta</taxon>
        <taxon>Magnoliopsida</taxon>
        <taxon>eudicotyledons</taxon>
        <taxon>Gunneridae</taxon>
        <taxon>Pentapetalae</taxon>
        <taxon>rosids</taxon>
        <taxon>malvids</taxon>
        <taxon>Brassicales</taxon>
        <taxon>Brassicaceae</taxon>
        <taxon>Brassiceae</taxon>
        <taxon>Eruca</taxon>
    </lineage>
</organism>
<evidence type="ECO:0000256" key="7">
    <source>
        <dbReference type="ARBA" id="ARBA00012161"/>
    </source>
</evidence>
<comment type="subunit">
    <text evidence="6">Component of the CCR4-NOT complex, at least composed of CRR4 and CAF1 proteins.</text>
</comment>
<evidence type="ECO:0000256" key="15">
    <source>
        <dbReference type="ARBA" id="ARBA00023163"/>
    </source>
</evidence>
<evidence type="ECO:0000256" key="13">
    <source>
        <dbReference type="ARBA" id="ARBA00022884"/>
    </source>
</evidence>
<proteinExistence type="inferred from homology"/>
<dbReference type="Pfam" id="PF04857">
    <property type="entry name" value="CAF1"/>
    <property type="match status" value="1"/>
</dbReference>
<evidence type="ECO:0000313" key="20">
    <source>
        <dbReference type="Proteomes" id="UP001642260"/>
    </source>
</evidence>
<keyword evidence="12" id="KW-0269">Exonuclease</keyword>
<keyword evidence="20" id="KW-1185">Reference proteome</keyword>
<dbReference type="InterPro" id="IPR036397">
    <property type="entry name" value="RNaseH_sf"/>
</dbReference>
<evidence type="ECO:0000256" key="4">
    <source>
        <dbReference type="ARBA" id="ARBA00004496"/>
    </source>
</evidence>
<name>A0ABC8LD08_ERUVS</name>
<evidence type="ECO:0000256" key="18">
    <source>
        <dbReference type="SAM" id="MobiDB-lite"/>
    </source>
</evidence>
<dbReference type="GO" id="GO:0005634">
    <property type="term" value="C:nucleus"/>
    <property type="evidence" value="ECO:0007669"/>
    <property type="project" value="UniProtKB-SubCell"/>
</dbReference>
<comment type="cofactor">
    <cofactor evidence="2">
        <name>a divalent metal cation</name>
        <dbReference type="ChEBI" id="CHEBI:60240"/>
    </cofactor>
</comment>
<sequence length="292" mass="33394">MSHLTKQHEDEAIEIRNVWNENLDHEMSLISLAINYYPYVAMDTEFPGTVCKIVTTNTNTNPNPNPNPRRHRDDHSTCYESLKTNVNMLNIIQLGLTLSDAQGNLPNLGTNNKPCVWQFNFREFNLRTDIYAPDSIALLHRSGIDFALNNQFGVESKRFAELLTVSGLVLNDEIQWVTFHCGYDFGYLLKLLTGKNLPEEKSEFLYLVKMFFPRVFDVKHMIGFCYDLFGGLSSVAERLEVERVGVSHQAGSDSLLTWRVFRKMKETRFAGRCLDEYCGVLYGLGNVNNTPC</sequence>
<keyword evidence="15" id="KW-0804">Transcription</keyword>
<evidence type="ECO:0000256" key="17">
    <source>
        <dbReference type="ARBA" id="ARBA00025148"/>
    </source>
</evidence>
<keyword evidence="16" id="KW-0539">Nucleus</keyword>
<keyword evidence="11" id="KW-0378">Hydrolase</keyword>
<evidence type="ECO:0000256" key="14">
    <source>
        <dbReference type="ARBA" id="ARBA00023015"/>
    </source>
</evidence>
<evidence type="ECO:0000256" key="11">
    <source>
        <dbReference type="ARBA" id="ARBA00022801"/>
    </source>
</evidence>
<dbReference type="InterPro" id="IPR012337">
    <property type="entry name" value="RNaseH-like_sf"/>
</dbReference>
<protein>
    <recommendedName>
        <fullName evidence="7">poly(A)-specific ribonuclease</fullName>
        <ecNumber evidence="7">3.1.13.4</ecNumber>
    </recommendedName>
</protein>
<dbReference type="InterPro" id="IPR039637">
    <property type="entry name" value="CNOT7/CNOT8/Pop2"/>
</dbReference>
<evidence type="ECO:0000256" key="8">
    <source>
        <dbReference type="ARBA" id="ARBA00022490"/>
    </source>
</evidence>
<dbReference type="EMBL" id="CAKOAT010508487">
    <property type="protein sequence ID" value="CAH8381331.1"/>
    <property type="molecule type" value="Genomic_DNA"/>
</dbReference>
<comment type="similarity">
    <text evidence="5">Belongs to the CAF1 family.</text>
</comment>
<evidence type="ECO:0000256" key="5">
    <source>
        <dbReference type="ARBA" id="ARBA00008372"/>
    </source>
</evidence>
<keyword evidence="14" id="KW-0805">Transcription regulation</keyword>